<evidence type="ECO:0000313" key="8">
    <source>
        <dbReference type="Proteomes" id="UP000247389"/>
    </source>
</evidence>
<dbReference type="GO" id="GO:0016020">
    <property type="term" value="C:membrane"/>
    <property type="evidence" value="ECO:0007669"/>
    <property type="project" value="UniProtKB-SubCell"/>
</dbReference>
<feature type="transmembrane region" description="Helical" evidence="5">
    <location>
        <begin position="221"/>
        <end position="237"/>
    </location>
</feature>
<feature type="transmembrane region" description="Helical" evidence="5">
    <location>
        <begin position="135"/>
        <end position="154"/>
    </location>
</feature>
<dbReference type="EMBL" id="QICM01000035">
    <property type="protein sequence ID" value="PXV62291.1"/>
    <property type="molecule type" value="Genomic_DNA"/>
</dbReference>
<accession>A0A318E3B1</accession>
<dbReference type="InterPro" id="IPR007016">
    <property type="entry name" value="O-antigen_ligase-rel_domated"/>
</dbReference>
<proteinExistence type="predicted"/>
<comment type="subcellular location">
    <subcellularLocation>
        <location evidence="1">Membrane</location>
        <topology evidence="1">Multi-pass membrane protein</topology>
    </subcellularLocation>
</comment>
<dbReference type="PANTHER" id="PTHR37422:SF17">
    <property type="entry name" value="O-ANTIGEN LIGASE"/>
    <property type="match status" value="1"/>
</dbReference>
<sequence>MIYIFKKNLNGSNNLIESNFTNRLIKLLFVIYIILSFYEGYIIKIVGPISRYYILFFMIMLLIYFKSIEMKIEHFIIVLWFSWKLGSIFWAMGITDFNFNIIRSHIFTHIGMIALFVVLTSVNFKFIFINKILDYFLYISFSLAFFGIFFSNSYRGNATSRQVLSILGTEMDPNNLAALYLMGIAISVYYLIINNFKEKKYIVILVLNSAALFLTASRAGFLTLLLILTILVIYTIINNTTPKIIKMIFIILIFISLVYYLSIHIIPEESLERIFSIQGYTGEGGSGSIRLRLWSKARDMFLVKPFFGWGWGGHNLGLHNTFITLLIDTGIIGFILFIILFFILYFKSSSDNKLLITLILISSMVPSFFIDAINKRFFWNGIILSFMIVNSIESDRKDIKICDYLL</sequence>
<feature type="transmembrane region" description="Helical" evidence="5">
    <location>
        <begin position="322"/>
        <end position="346"/>
    </location>
</feature>
<evidence type="ECO:0000256" key="1">
    <source>
        <dbReference type="ARBA" id="ARBA00004141"/>
    </source>
</evidence>
<dbReference type="Pfam" id="PF04932">
    <property type="entry name" value="Wzy_C"/>
    <property type="match status" value="1"/>
</dbReference>
<feature type="transmembrane region" description="Helical" evidence="5">
    <location>
        <begin position="376"/>
        <end position="392"/>
    </location>
</feature>
<feature type="transmembrane region" description="Helical" evidence="5">
    <location>
        <begin position="24"/>
        <end position="43"/>
    </location>
</feature>
<dbReference type="GO" id="GO:0016874">
    <property type="term" value="F:ligase activity"/>
    <property type="evidence" value="ECO:0007669"/>
    <property type="project" value="UniProtKB-KW"/>
</dbReference>
<evidence type="ECO:0000259" key="6">
    <source>
        <dbReference type="Pfam" id="PF04932"/>
    </source>
</evidence>
<dbReference type="Proteomes" id="UP000247389">
    <property type="component" value="Unassembled WGS sequence"/>
</dbReference>
<organism evidence="7 8">
    <name type="scientific">Halanaerobium congolense</name>
    <dbReference type="NCBI Taxonomy" id="54121"/>
    <lineage>
        <taxon>Bacteria</taxon>
        <taxon>Bacillati</taxon>
        <taxon>Bacillota</taxon>
        <taxon>Clostridia</taxon>
        <taxon>Halanaerobiales</taxon>
        <taxon>Halanaerobiaceae</taxon>
        <taxon>Halanaerobium</taxon>
    </lineage>
</organism>
<feature type="transmembrane region" description="Helical" evidence="5">
    <location>
        <begin position="244"/>
        <end position="266"/>
    </location>
</feature>
<evidence type="ECO:0000256" key="5">
    <source>
        <dbReference type="SAM" id="Phobius"/>
    </source>
</evidence>
<keyword evidence="7" id="KW-0436">Ligase</keyword>
<dbReference type="AlphaFoldDB" id="A0A318E3B1"/>
<reference evidence="7 8" key="1">
    <citation type="submission" date="2018-04" db="EMBL/GenBank/DDBJ databases">
        <title>Subsurface microbial communities from deep shales in Ohio and West Virginia, USA.</title>
        <authorList>
            <person name="Wrighton K."/>
        </authorList>
    </citation>
    <scope>NUCLEOTIDE SEQUENCE [LARGE SCALE GENOMIC DNA]</scope>
    <source>
        <strain evidence="7 8">MSL28</strain>
    </source>
</reference>
<name>A0A318E3B1_9FIRM</name>
<keyword evidence="2 5" id="KW-0812">Transmembrane</keyword>
<feature type="transmembrane region" description="Helical" evidence="5">
    <location>
        <begin position="353"/>
        <end position="370"/>
    </location>
</feature>
<evidence type="ECO:0000256" key="2">
    <source>
        <dbReference type="ARBA" id="ARBA00022692"/>
    </source>
</evidence>
<dbReference type="InterPro" id="IPR051533">
    <property type="entry name" value="WaaL-like"/>
</dbReference>
<evidence type="ECO:0000256" key="4">
    <source>
        <dbReference type="ARBA" id="ARBA00023136"/>
    </source>
</evidence>
<comment type="caution">
    <text evidence="7">The sequence shown here is derived from an EMBL/GenBank/DDBJ whole genome shotgun (WGS) entry which is preliminary data.</text>
</comment>
<evidence type="ECO:0000256" key="3">
    <source>
        <dbReference type="ARBA" id="ARBA00022989"/>
    </source>
</evidence>
<keyword evidence="4 5" id="KW-0472">Membrane</keyword>
<feature type="domain" description="O-antigen ligase-related" evidence="6">
    <location>
        <begin position="204"/>
        <end position="338"/>
    </location>
</feature>
<protein>
    <submittedName>
        <fullName evidence="7">O-antigen ligase-like membrane protein</fullName>
    </submittedName>
</protein>
<feature type="transmembrane region" description="Helical" evidence="5">
    <location>
        <begin position="49"/>
        <end position="65"/>
    </location>
</feature>
<evidence type="ECO:0000313" key="7">
    <source>
        <dbReference type="EMBL" id="PXV62291.1"/>
    </source>
</evidence>
<keyword evidence="3 5" id="KW-1133">Transmembrane helix</keyword>
<gene>
    <name evidence="7" type="ORF">C8C78_1359</name>
</gene>
<feature type="transmembrane region" description="Helical" evidence="5">
    <location>
        <begin position="174"/>
        <end position="193"/>
    </location>
</feature>
<dbReference type="PANTHER" id="PTHR37422">
    <property type="entry name" value="TEICHURONIC ACID BIOSYNTHESIS PROTEIN TUAE"/>
    <property type="match status" value="1"/>
</dbReference>
<feature type="transmembrane region" description="Helical" evidence="5">
    <location>
        <begin position="77"/>
        <end position="94"/>
    </location>
</feature>
<feature type="transmembrane region" description="Helical" evidence="5">
    <location>
        <begin position="106"/>
        <end position="128"/>
    </location>
</feature>